<feature type="repeat" description="Solcar" evidence="7">
    <location>
        <begin position="277"/>
        <end position="371"/>
    </location>
</feature>
<evidence type="ECO:0000313" key="10">
    <source>
        <dbReference type="Proteomes" id="UP000479190"/>
    </source>
</evidence>
<evidence type="ECO:0000256" key="6">
    <source>
        <dbReference type="PROSITE-ProRule" id="PRU00023"/>
    </source>
</evidence>
<dbReference type="PROSITE" id="PS50920">
    <property type="entry name" value="SOLCAR"/>
    <property type="match status" value="2"/>
</dbReference>
<accession>A0A6H5HV90</accession>
<dbReference type="InterPro" id="IPR018108">
    <property type="entry name" value="MCP_transmembrane"/>
</dbReference>
<dbReference type="EMBL" id="CADCXV010000125">
    <property type="protein sequence ID" value="CAB0028346.1"/>
    <property type="molecule type" value="Genomic_DNA"/>
</dbReference>
<evidence type="ECO:0000256" key="1">
    <source>
        <dbReference type="ARBA" id="ARBA00004141"/>
    </source>
</evidence>
<evidence type="ECO:0000256" key="3">
    <source>
        <dbReference type="ARBA" id="ARBA00022692"/>
    </source>
</evidence>
<keyword evidence="6" id="KW-0040">ANK repeat</keyword>
<evidence type="ECO:0000256" key="5">
    <source>
        <dbReference type="ARBA" id="ARBA00023136"/>
    </source>
</evidence>
<evidence type="ECO:0000256" key="2">
    <source>
        <dbReference type="ARBA" id="ARBA00006375"/>
    </source>
</evidence>
<comment type="subcellular location">
    <subcellularLocation>
        <location evidence="1">Membrane</location>
        <topology evidence="1">Multi-pass membrane protein</topology>
    </subcellularLocation>
</comment>
<dbReference type="InterPro" id="IPR023395">
    <property type="entry name" value="MCP_dom_sf"/>
</dbReference>
<feature type="repeat" description="ANK" evidence="6">
    <location>
        <begin position="202"/>
        <end position="234"/>
    </location>
</feature>
<dbReference type="Gene3D" id="1.25.40.20">
    <property type="entry name" value="Ankyrin repeat-containing domain"/>
    <property type="match status" value="1"/>
</dbReference>
<dbReference type="PROSITE" id="PS50088">
    <property type="entry name" value="ANK_REPEAT"/>
    <property type="match status" value="2"/>
</dbReference>
<protein>
    <submittedName>
        <fullName evidence="9">Uncharacterized protein</fullName>
    </submittedName>
</protein>
<evidence type="ECO:0000256" key="7">
    <source>
        <dbReference type="PROSITE-ProRule" id="PRU00282"/>
    </source>
</evidence>
<dbReference type="Pfam" id="PF00023">
    <property type="entry name" value="Ank"/>
    <property type="match status" value="2"/>
</dbReference>
<feature type="repeat" description="Solcar" evidence="7">
    <location>
        <begin position="388"/>
        <end position="483"/>
    </location>
</feature>
<keyword evidence="8" id="KW-0813">Transport</keyword>
<sequence length="493" mass="55538">MVEKFLEFDEYSWSYESSSIFKLKVTSSLLAIIECPEEYDLQLSDALTVMSSRQNACYLPVRSLLQSPANRSSSSYTSLTTICRPPLEREKRRKTQLRHSPHCYGTSMARNLSNEKHQLIQVDVRDNLGNTPLLSALDCCNEKLAKVLLRNGADPSLANAAGFTALHIICWKWPDSRDSVEMLFEIGEEKHQLVQVDARDNLGRTPLQWAVAGLGLNMIDALLDRGADLSNFTFPTASHFDEYSRAYQSMSIIKVKKTFEHLAVVECLQKRGYDLQPSDALTLMELFFKYELLEKSKNLELLLCRINKVSGGQIANSKSSSKMIPNSEIRDGMIYKTETPKGFFRGLLPTLLQIAPHAGLQFGTYELMKDIKFLPGNLPEDSHHHKRVSVINSLVAGCLAGLVAKTIVYPLDLARKRMQIQGFEHGRKGFGGFFRCSGLIHCLVLTVKQEGVAGLFKGLVPSQWKAALMTALHFTFYEQTLYFIRSTHPIDEK</sequence>
<dbReference type="Pfam" id="PF00153">
    <property type="entry name" value="Mito_carr"/>
    <property type="match status" value="2"/>
</dbReference>
<keyword evidence="3 7" id="KW-0812">Transmembrane</keyword>
<gene>
    <name evidence="9" type="ORF">TBRA_LOCUS533</name>
</gene>
<keyword evidence="10" id="KW-1185">Reference proteome</keyword>
<dbReference type="PANTHER" id="PTHR24089">
    <property type="entry name" value="SOLUTE CARRIER FAMILY 25"/>
    <property type="match status" value="1"/>
</dbReference>
<feature type="repeat" description="ANK" evidence="6">
    <location>
        <begin position="128"/>
        <end position="160"/>
    </location>
</feature>
<dbReference type="InterPro" id="IPR002110">
    <property type="entry name" value="Ankyrin_rpt"/>
</dbReference>
<dbReference type="SUPFAM" id="SSF103506">
    <property type="entry name" value="Mitochondrial carrier"/>
    <property type="match status" value="1"/>
</dbReference>
<proteinExistence type="inferred from homology"/>
<evidence type="ECO:0000313" key="9">
    <source>
        <dbReference type="EMBL" id="CAB0028346.1"/>
    </source>
</evidence>
<reference evidence="9 10" key="1">
    <citation type="submission" date="2020-02" db="EMBL/GenBank/DDBJ databases">
        <authorList>
            <person name="Ferguson B K."/>
        </authorList>
    </citation>
    <scope>NUCLEOTIDE SEQUENCE [LARGE SCALE GENOMIC DNA]</scope>
</reference>
<evidence type="ECO:0000256" key="4">
    <source>
        <dbReference type="ARBA" id="ARBA00022737"/>
    </source>
</evidence>
<evidence type="ECO:0000256" key="8">
    <source>
        <dbReference type="RuleBase" id="RU000488"/>
    </source>
</evidence>
<dbReference type="Proteomes" id="UP000479190">
    <property type="component" value="Unassembled WGS sequence"/>
</dbReference>
<organism evidence="9 10">
    <name type="scientific">Trichogramma brassicae</name>
    <dbReference type="NCBI Taxonomy" id="86971"/>
    <lineage>
        <taxon>Eukaryota</taxon>
        <taxon>Metazoa</taxon>
        <taxon>Ecdysozoa</taxon>
        <taxon>Arthropoda</taxon>
        <taxon>Hexapoda</taxon>
        <taxon>Insecta</taxon>
        <taxon>Pterygota</taxon>
        <taxon>Neoptera</taxon>
        <taxon>Endopterygota</taxon>
        <taxon>Hymenoptera</taxon>
        <taxon>Apocrita</taxon>
        <taxon>Proctotrupomorpha</taxon>
        <taxon>Chalcidoidea</taxon>
        <taxon>Trichogrammatidae</taxon>
        <taxon>Trichogramma</taxon>
    </lineage>
</organism>
<dbReference type="Gene3D" id="1.50.40.10">
    <property type="entry name" value="Mitochondrial carrier domain"/>
    <property type="match status" value="1"/>
</dbReference>
<dbReference type="PROSITE" id="PS50297">
    <property type="entry name" value="ANK_REP_REGION"/>
    <property type="match status" value="1"/>
</dbReference>
<dbReference type="SMART" id="SM00248">
    <property type="entry name" value="ANK"/>
    <property type="match status" value="3"/>
</dbReference>
<comment type="similarity">
    <text evidence="2 8">Belongs to the mitochondrial carrier (TC 2.A.29) family.</text>
</comment>
<dbReference type="AlphaFoldDB" id="A0A6H5HV90"/>
<dbReference type="OrthoDB" id="18574at2759"/>
<keyword evidence="5 7" id="KW-0472">Membrane</keyword>
<name>A0A6H5HV90_9HYME</name>
<keyword evidence="4" id="KW-0677">Repeat</keyword>
<dbReference type="SUPFAM" id="SSF48403">
    <property type="entry name" value="Ankyrin repeat"/>
    <property type="match status" value="1"/>
</dbReference>
<dbReference type="InterPro" id="IPR036770">
    <property type="entry name" value="Ankyrin_rpt-contain_sf"/>
</dbReference>
<dbReference type="GO" id="GO:0016020">
    <property type="term" value="C:membrane"/>
    <property type="evidence" value="ECO:0007669"/>
    <property type="project" value="UniProtKB-SubCell"/>
</dbReference>